<keyword evidence="2" id="KW-1185">Reference proteome</keyword>
<organism evidence="1 2">
    <name type="scientific">Nephila pilipes</name>
    <name type="common">Giant wood spider</name>
    <name type="synonym">Nephila maculata</name>
    <dbReference type="NCBI Taxonomy" id="299642"/>
    <lineage>
        <taxon>Eukaryota</taxon>
        <taxon>Metazoa</taxon>
        <taxon>Ecdysozoa</taxon>
        <taxon>Arthropoda</taxon>
        <taxon>Chelicerata</taxon>
        <taxon>Arachnida</taxon>
        <taxon>Araneae</taxon>
        <taxon>Araneomorphae</taxon>
        <taxon>Entelegynae</taxon>
        <taxon>Araneoidea</taxon>
        <taxon>Nephilidae</taxon>
        <taxon>Nephila</taxon>
    </lineage>
</organism>
<dbReference type="AlphaFoldDB" id="A0A8X6U8W8"/>
<feature type="non-terminal residue" evidence="1">
    <location>
        <position position="1"/>
    </location>
</feature>
<dbReference type="Proteomes" id="UP000887013">
    <property type="component" value="Unassembled WGS sequence"/>
</dbReference>
<protein>
    <submittedName>
        <fullName evidence="1">Uncharacterized protein</fullName>
    </submittedName>
</protein>
<gene>
    <name evidence="1" type="ORF">NPIL_121891</name>
</gene>
<proteinExistence type="predicted"/>
<accession>A0A8X6U8W8</accession>
<name>A0A8X6U8W8_NEPPI</name>
<comment type="caution">
    <text evidence="1">The sequence shown here is derived from an EMBL/GenBank/DDBJ whole genome shotgun (WGS) entry which is preliminary data.</text>
</comment>
<evidence type="ECO:0000313" key="1">
    <source>
        <dbReference type="EMBL" id="GFT90528.1"/>
    </source>
</evidence>
<sequence length="33" mass="3764">AKQKVVIRSKEFLNVWSEAAYIPVRAVLHIVAQ</sequence>
<evidence type="ECO:0000313" key="2">
    <source>
        <dbReference type="Proteomes" id="UP000887013"/>
    </source>
</evidence>
<reference evidence="1" key="1">
    <citation type="submission" date="2020-08" db="EMBL/GenBank/DDBJ databases">
        <title>Multicomponent nature underlies the extraordinary mechanical properties of spider dragline silk.</title>
        <authorList>
            <person name="Kono N."/>
            <person name="Nakamura H."/>
            <person name="Mori M."/>
            <person name="Yoshida Y."/>
            <person name="Ohtoshi R."/>
            <person name="Malay A.D."/>
            <person name="Moran D.A.P."/>
            <person name="Tomita M."/>
            <person name="Numata K."/>
            <person name="Arakawa K."/>
        </authorList>
    </citation>
    <scope>NUCLEOTIDE SEQUENCE</scope>
</reference>
<dbReference type="EMBL" id="BMAW01074066">
    <property type="protein sequence ID" value="GFT90528.1"/>
    <property type="molecule type" value="Genomic_DNA"/>
</dbReference>